<organism evidence="6 7">
    <name type="scientific">Frankia torreyi</name>
    <dbReference type="NCBI Taxonomy" id="1856"/>
    <lineage>
        <taxon>Bacteria</taxon>
        <taxon>Bacillati</taxon>
        <taxon>Actinomycetota</taxon>
        <taxon>Actinomycetes</taxon>
        <taxon>Frankiales</taxon>
        <taxon>Frankiaceae</taxon>
        <taxon>Frankia</taxon>
    </lineage>
</organism>
<dbReference type="CDD" id="cd02440">
    <property type="entry name" value="AdoMet_MTases"/>
    <property type="match status" value="1"/>
</dbReference>
<evidence type="ECO:0000259" key="5">
    <source>
        <dbReference type="Pfam" id="PF08241"/>
    </source>
</evidence>
<dbReference type="Gene3D" id="3.40.50.150">
    <property type="entry name" value="Vaccinia Virus protein VP39"/>
    <property type="match status" value="1"/>
</dbReference>
<proteinExistence type="inferred from homology"/>
<feature type="region of interest" description="Disordered" evidence="4">
    <location>
        <begin position="1"/>
        <end position="29"/>
    </location>
</feature>
<evidence type="ECO:0000256" key="4">
    <source>
        <dbReference type="SAM" id="MobiDB-lite"/>
    </source>
</evidence>
<dbReference type="GO" id="GO:0032259">
    <property type="term" value="P:methylation"/>
    <property type="evidence" value="ECO:0007669"/>
    <property type="project" value="UniProtKB-KW"/>
</dbReference>
<dbReference type="SUPFAM" id="SSF53335">
    <property type="entry name" value="S-adenosyl-L-methionine-dependent methyltransferases"/>
    <property type="match status" value="1"/>
</dbReference>
<evidence type="ECO:0000313" key="7">
    <source>
        <dbReference type="Proteomes" id="UP000032545"/>
    </source>
</evidence>
<dbReference type="InterPro" id="IPR051052">
    <property type="entry name" value="Diverse_substrate_MTase"/>
</dbReference>
<dbReference type="Pfam" id="PF08241">
    <property type="entry name" value="Methyltransf_11"/>
    <property type="match status" value="1"/>
</dbReference>
<dbReference type="Proteomes" id="UP000032545">
    <property type="component" value="Unassembled WGS sequence"/>
</dbReference>
<dbReference type="InterPro" id="IPR029063">
    <property type="entry name" value="SAM-dependent_MTases_sf"/>
</dbReference>
<evidence type="ECO:0000256" key="1">
    <source>
        <dbReference type="ARBA" id="ARBA00008361"/>
    </source>
</evidence>
<evidence type="ECO:0000256" key="2">
    <source>
        <dbReference type="ARBA" id="ARBA00022603"/>
    </source>
</evidence>
<sequence>MTGPGGRRAGALPTGADREEALGRPPKNAVAGRCSPWSGCRMRPRYDDFADWYDGFVARGAGHPVARSADRLLARLLGPGQDRLCLDLGCGGGAHAPALAALGWRVIGVDVSARQVDFARRRGVSAVVAGAEELPFADRSLDAVATIMTTTDVDDLPPMFTEAHRVLRPGGRLVVVAAHPCFGGVFVERDDHGSCTVHPGYRHHRRVEEHPLLGDGIRSRVGVVNVPLPVLLNALTGAGLVLRETAEDDGDDPVPNLLALAATRADPGGG</sequence>
<dbReference type="InterPro" id="IPR013216">
    <property type="entry name" value="Methyltransf_11"/>
</dbReference>
<gene>
    <name evidence="6" type="ORF">FF36_00407</name>
</gene>
<dbReference type="PATRIC" id="fig|1502723.3.peg.452"/>
<reference evidence="6 7" key="2">
    <citation type="journal article" date="2016" name="Genome Announc.">
        <title>Permanent Draft Genome Sequences for Two Variants of Frankia sp. Strain CpI1, the First Frankia Strain Isolated from Root Nodules of Comptonia peregrina.</title>
        <authorList>
            <person name="Oshone R."/>
            <person name="Hurst S.G.IV."/>
            <person name="Abebe-Akele F."/>
            <person name="Simpson S."/>
            <person name="Morris K."/>
            <person name="Thomas W.K."/>
            <person name="Tisa L.S."/>
        </authorList>
    </citation>
    <scope>NUCLEOTIDE SEQUENCE [LARGE SCALE GENOMIC DNA]</scope>
    <source>
        <strain evidence="7">CpI1-S</strain>
    </source>
</reference>
<feature type="domain" description="Methyltransferase type 11" evidence="5">
    <location>
        <begin position="86"/>
        <end position="175"/>
    </location>
</feature>
<comment type="caution">
    <text evidence="6">The sequence shown here is derived from an EMBL/GenBank/DDBJ whole genome shotgun (WGS) entry which is preliminary data.</text>
</comment>
<reference evidence="7" key="1">
    <citation type="submission" date="2015-02" db="EMBL/GenBank/DDBJ databases">
        <title>Draft Genome of Frankia sp. CpI1-S.</title>
        <authorList>
            <person name="Oshone R.T."/>
            <person name="Ngom M."/>
            <person name="Ghodhbane-Gtari F."/>
            <person name="Gtari M."/>
            <person name="Morris K."/>
            <person name="Thomas K."/>
            <person name="Sen A."/>
            <person name="Tisa L.S."/>
        </authorList>
    </citation>
    <scope>NUCLEOTIDE SEQUENCE [LARGE SCALE GENOMIC DNA]</scope>
    <source>
        <strain evidence="7">CpI1-S</strain>
    </source>
</reference>
<evidence type="ECO:0000256" key="3">
    <source>
        <dbReference type="ARBA" id="ARBA00022679"/>
    </source>
</evidence>
<dbReference type="PANTHER" id="PTHR44942">
    <property type="entry name" value="METHYLTRANSF_11 DOMAIN-CONTAINING PROTEIN"/>
    <property type="match status" value="1"/>
</dbReference>
<name>A0A0D8BMQ1_9ACTN</name>
<accession>A0A0D8BMQ1</accession>
<dbReference type="AlphaFoldDB" id="A0A0D8BMQ1"/>
<keyword evidence="7" id="KW-1185">Reference proteome</keyword>
<protein>
    <submittedName>
        <fullName evidence="6">Methyltransferase family protein</fullName>
    </submittedName>
</protein>
<dbReference type="EMBL" id="JYFN01000002">
    <property type="protein sequence ID" value="KJE25274.1"/>
    <property type="molecule type" value="Genomic_DNA"/>
</dbReference>
<dbReference type="GO" id="GO:0008757">
    <property type="term" value="F:S-adenosylmethionine-dependent methyltransferase activity"/>
    <property type="evidence" value="ECO:0007669"/>
    <property type="project" value="InterPro"/>
</dbReference>
<comment type="similarity">
    <text evidence="1">Belongs to the methyltransferase superfamily.</text>
</comment>
<keyword evidence="2 6" id="KW-0489">Methyltransferase</keyword>
<evidence type="ECO:0000313" key="6">
    <source>
        <dbReference type="EMBL" id="KJE25274.1"/>
    </source>
</evidence>
<dbReference type="PANTHER" id="PTHR44942:SF4">
    <property type="entry name" value="METHYLTRANSFERASE TYPE 11 DOMAIN-CONTAINING PROTEIN"/>
    <property type="match status" value="1"/>
</dbReference>
<keyword evidence="3 6" id="KW-0808">Transferase</keyword>